<evidence type="ECO:0000313" key="7">
    <source>
        <dbReference type="Proteomes" id="UP000028700"/>
    </source>
</evidence>
<dbReference type="OrthoDB" id="2143375at2"/>
<dbReference type="STRING" id="1291743.LOSG293_170320"/>
<keyword evidence="4 5" id="KW-0472">Membrane</keyword>
<sequence length="174" mass="19509">MVLSIIILVLLIHGFRRGYRRGFVLTILDVVALLAATVFANLLAKPVGNFLSQLLPSPEFSGHNLLGESVTSTLFFNGLGFFIAVTLFWIVVRAIKRASRFFTRLPVIHLANALAGSILGVLIWYVVIFLALQLLMLFSIDWLTDQYQASEIAQWIVEKTPGLTGSIYDWWLAR</sequence>
<protein>
    <submittedName>
        <fullName evidence="6">Membrane anchor connecting MutS2 with cell-division Z-ring</fullName>
    </submittedName>
</protein>
<evidence type="ECO:0000256" key="1">
    <source>
        <dbReference type="ARBA" id="ARBA00004141"/>
    </source>
</evidence>
<keyword evidence="2 5" id="KW-0812">Transmembrane</keyword>
<evidence type="ECO:0000256" key="5">
    <source>
        <dbReference type="SAM" id="Phobius"/>
    </source>
</evidence>
<comment type="caution">
    <text evidence="6">The sequence shown here is derived from an EMBL/GenBank/DDBJ whole genome shotgun (WGS) entry which is preliminary data.</text>
</comment>
<evidence type="ECO:0000256" key="2">
    <source>
        <dbReference type="ARBA" id="ARBA00022692"/>
    </source>
</evidence>
<dbReference type="EMBL" id="BBJM01000017">
    <property type="protein sequence ID" value="GAK48030.1"/>
    <property type="molecule type" value="Genomic_DNA"/>
</dbReference>
<dbReference type="Proteomes" id="UP000028700">
    <property type="component" value="Unassembled WGS sequence"/>
</dbReference>
<dbReference type="Pfam" id="PF02674">
    <property type="entry name" value="Colicin_V"/>
    <property type="match status" value="1"/>
</dbReference>
<evidence type="ECO:0000256" key="4">
    <source>
        <dbReference type="ARBA" id="ARBA00023136"/>
    </source>
</evidence>
<dbReference type="RefSeq" id="WP_034528043.1">
    <property type="nucleotide sequence ID" value="NZ_BBAZ01000016.1"/>
</dbReference>
<keyword evidence="7" id="KW-1185">Reference proteome</keyword>
<organism evidence="6 7">
    <name type="scientific">Secundilactobacillus oryzae JCM 18671</name>
    <dbReference type="NCBI Taxonomy" id="1291743"/>
    <lineage>
        <taxon>Bacteria</taxon>
        <taxon>Bacillati</taxon>
        <taxon>Bacillota</taxon>
        <taxon>Bacilli</taxon>
        <taxon>Lactobacillales</taxon>
        <taxon>Lactobacillaceae</taxon>
        <taxon>Secundilactobacillus</taxon>
    </lineage>
</organism>
<dbReference type="GO" id="GO:0016020">
    <property type="term" value="C:membrane"/>
    <property type="evidence" value="ECO:0007669"/>
    <property type="project" value="UniProtKB-SubCell"/>
</dbReference>
<evidence type="ECO:0000256" key="3">
    <source>
        <dbReference type="ARBA" id="ARBA00022989"/>
    </source>
</evidence>
<feature type="transmembrane region" description="Helical" evidence="5">
    <location>
        <begin position="23"/>
        <end position="44"/>
    </location>
</feature>
<reference evidence="6" key="1">
    <citation type="journal article" date="2014" name="Genome Announc.">
        <title>Draft Genome Sequence of Lactobacillus oryzae Strain SG293T.</title>
        <authorList>
            <person name="Tanizawa Y."/>
            <person name="Fujisawa T."/>
            <person name="Mochizuki T."/>
            <person name="Kaminuma E."/>
            <person name="Nakamura Y."/>
            <person name="Tohno M."/>
        </authorList>
    </citation>
    <scope>NUCLEOTIDE SEQUENCE [LARGE SCALE GENOMIC DNA]</scope>
    <source>
        <strain evidence="6">SG293</strain>
    </source>
</reference>
<dbReference type="PANTHER" id="PTHR37306">
    <property type="entry name" value="COLICIN V PRODUCTION PROTEIN"/>
    <property type="match status" value="1"/>
</dbReference>
<dbReference type="GO" id="GO:0009403">
    <property type="term" value="P:toxin biosynthetic process"/>
    <property type="evidence" value="ECO:0007669"/>
    <property type="project" value="InterPro"/>
</dbReference>
<dbReference type="PANTHER" id="PTHR37306:SF1">
    <property type="entry name" value="COLICIN V PRODUCTION PROTEIN"/>
    <property type="match status" value="1"/>
</dbReference>
<name>A0A081BJ12_9LACO</name>
<feature type="transmembrane region" description="Helical" evidence="5">
    <location>
        <begin position="113"/>
        <end position="138"/>
    </location>
</feature>
<dbReference type="InterPro" id="IPR003825">
    <property type="entry name" value="Colicin-V_CvpA"/>
</dbReference>
<comment type="subcellular location">
    <subcellularLocation>
        <location evidence="1">Membrane</location>
        <topology evidence="1">Multi-pass membrane protein</topology>
    </subcellularLocation>
</comment>
<evidence type="ECO:0000313" key="6">
    <source>
        <dbReference type="EMBL" id="GAK48030.1"/>
    </source>
</evidence>
<accession>A0A081BJ12</accession>
<keyword evidence="3 5" id="KW-1133">Transmembrane helix</keyword>
<feature type="transmembrane region" description="Helical" evidence="5">
    <location>
        <begin position="74"/>
        <end position="92"/>
    </location>
</feature>
<gene>
    <name evidence="6" type="ORF">LOSG293_170320</name>
</gene>
<proteinExistence type="predicted"/>
<dbReference type="AlphaFoldDB" id="A0A081BJ12"/>
<dbReference type="eggNOG" id="COG1286">
    <property type="taxonomic scope" value="Bacteria"/>
</dbReference>